<accession>A0A7C3J3U5</accession>
<dbReference type="PROSITE" id="PS50835">
    <property type="entry name" value="IG_LIKE"/>
    <property type="match status" value="1"/>
</dbReference>
<feature type="domain" description="Ig-like" evidence="2">
    <location>
        <begin position="421"/>
        <end position="540"/>
    </location>
</feature>
<dbReference type="InterPro" id="IPR022409">
    <property type="entry name" value="PKD/Chitinase_dom"/>
</dbReference>
<dbReference type="SUPFAM" id="SSF49299">
    <property type="entry name" value="PKD domain"/>
    <property type="match status" value="2"/>
</dbReference>
<gene>
    <name evidence="3" type="ORF">ENS19_04755</name>
</gene>
<dbReference type="Pfam" id="PF18911">
    <property type="entry name" value="PKD_4"/>
    <property type="match status" value="1"/>
</dbReference>
<dbReference type="SMART" id="SM00089">
    <property type="entry name" value="PKD"/>
    <property type="match status" value="2"/>
</dbReference>
<dbReference type="Pfam" id="PF00801">
    <property type="entry name" value="PKD"/>
    <property type="match status" value="1"/>
</dbReference>
<comment type="caution">
    <text evidence="3">The sequence shown here is derived from an EMBL/GenBank/DDBJ whole genome shotgun (WGS) entry which is preliminary data.</text>
</comment>
<dbReference type="EMBL" id="DSTX01000007">
    <property type="protein sequence ID" value="HFK20576.1"/>
    <property type="molecule type" value="Genomic_DNA"/>
</dbReference>
<dbReference type="PROSITE" id="PS50093">
    <property type="entry name" value="PKD"/>
    <property type="match status" value="2"/>
</dbReference>
<reference evidence="3" key="1">
    <citation type="journal article" date="2020" name="mSystems">
        <title>Genome- and Community-Level Interaction Insights into Carbon Utilization and Element Cycling Functions of Hydrothermarchaeota in Hydrothermal Sediment.</title>
        <authorList>
            <person name="Zhou Z."/>
            <person name="Liu Y."/>
            <person name="Xu W."/>
            <person name="Pan J."/>
            <person name="Luo Z.H."/>
            <person name="Li M."/>
        </authorList>
    </citation>
    <scope>NUCLEOTIDE SEQUENCE [LARGE SCALE GENOMIC DNA]</scope>
    <source>
        <strain evidence="3">SpSt-468</strain>
    </source>
</reference>
<protein>
    <submittedName>
        <fullName evidence="3">PKD domain-containing protein</fullName>
    </submittedName>
</protein>
<name>A0A7C3J3U5_9CREN</name>
<dbReference type="CDD" id="cd00146">
    <property type="entry name" value="PKD"/>
    <property type="match status" value="2"/>
</dbReference>
<proteinExistence type="predicted"/>
<dbReference type="Gene3D" id="2.60.40.10">
    <property type="entry name" value="Immunoglobulins"/>
    <property type="match status" value="2"/>
</dbReference>
<evidence type="ECO:0000259" key="2">
    <source>
        <dbReference type="PROSITE" id="PS50835"/>
    </source>
</evidence>
<evidence type="ECO:0000259" key="1">
    <source>
        <dbReference type="PROSITE" id="PS50093"/>
    </source>
</evidence>
<feature type="domain" description="PKD" evidence="1">
    <location>
        <begin position="362"/>
        <end position="430"/>
    </location>
</feature>
<dbReference type="InterPro" id="IPR035986">
    <property type="entry name" value="PKD_dom_sf"/>
</dbReference>
<dbReference type="Pfam" id="PF18998">
    <property type="entry name" value="Flg_new_2"/>
    <property type="match status" value="1"/>
</dbReference>
<sequence>MLLDRLLIRSGAFLRFPMLACLAIVLFFALFANHGVIAYTNTLTIPFASLHYKASFQPAGNGYDQIYGFDNFDPIRQNSSVLIQGGAEAYAYASVPTAYGTRPNVNSSGIFTYSATSANQVSYVEWAAIGAIFSKFNDHAPPTDMGRISYGYTISGAFAVGALSYTISGPSLWVLADYWYPNNEYVSDFSRVQARLTFSSLIIVEHRTELNIAASPSKGPFPLSIAFSANIKDGVAPYSFFWDFGVGTSSEQNPVFTFMAPGAYNVSCRATDAMGVADTKYMLITVDAYFLKILVEGNGITEPGPGDLQQPSGSQLAVRAIPSYGHLLDAWLLDGLPSGTANPFLVTMNQNHTLVAKFIQNINVVASATPLSGNAPLIVTFSSSVNGGSPPYSYQWDFGDGGTSTQANVSHTYALSGTYAPKLTVFDSAGRKGQSQPLEIEVRSAFDFWLSASNEIEVTIGSAGSATIFIKANEGREIGLSLQWIGNVPAHSSTTLSKNSGTANYTSTLSFSSTASTPIGNYTCRVTGTSGGLSHHVDVPIRVVSQQYSLLIESASGGTTRPSPSTYHYAAGSKPSVIAVPDSGYGFSYWSLDGKAYSNSTTISVTMDKDHRLTPHFVANAPPQTGTLKFQVKIWNGSDWSEREFADYGKIRVETNVGTLNFITTSTEIQIAQSVSFFDLSYISLNLYGSSVDERGGSAKTKVFCAEYSKNGETIQIPRANVTYPFEYRIEATSADSISVILMLKMVDFCVNVCSDTPEWGYVTITSDSLSWPLFEEYRGSLNNGFGEYYADLGSNMMIKVHPFSNYYFDRIEFDGASVYSSELLINNISGCHHVKVFFSAVQPSFVLQICSDYGGSIAPSPGTYYLPRYSTQSVSLVNVYNNYIFSGWASDGKFISKNSSISIFMDGNHTVHAFFDPELVKEGGITARPCDVEDGHMFRRVLIGEYIGINVTGKIDVHSSTWINVTAWLDLNGAVYWNSTSRELNSGRLKLSAGAFTDSAGRFSLKLGSIDDLCWVVKEAEAGDLFYVFFVLETPNGVIEGSGEWIVETAHIDAYFRYNSSGATAELKASYSDGREIENRESNYLFAIGEIEGVYSTPIDSEGKATIWLPYGTMAQLDGLSRNLTFIPLSNRMDRPSIIPGFLPKALPLRNVALQIMVHNETHLALTAFTWGDDYQIVRGASVLIWREGDGTQDDRARGQSFVETANVSIARYGGKSYLIDSASRFWEISKNLQLPPYLATINSVFFIDDMSVFGAHGEVGSWLYAMVVPGMTVDLLLSPAVEGTLLLGHVPSIAEFDGC</sequence>
<dbReference type="InterPro" id="IPR000601">
    <property type="entry name" value="PKD_dom"/>
</dbReference>
<feature type="domain" description="PKD" evidence="1">
    <location>
        <begin position="208"/>
        <end position="275"/>
    </location>
</feature>
<dbReference type="InterPro" id="IPR044060">
    <property type="entry name" value="Bacterial_rp_domain"/>
</dbReference>
<dbReference type="InterPro" id="IPR007110">
    <property type="entry name" value="Ig-like_dom"/>
</dbReference>
<organism evidence="3">
    <name type="scientific">Candidatus Methanomethylicus mesodigestus</name>
    <dbReference type="NCBI Taxonomy" id="1867258"/>
    <lineage>
        <taxon>Archaea</taxon>
        <taxon>Thermoproteota</taxon>
        <taxon>Methanosuratincolia</taxon>
        <taxon>Candidatus Methanomethylicales</taxon>
        <taxon>Candidatus Methanomethylicaceae</taxon>
        <taxon>Candidatus Methanomethylicus</taxon>
    </lineage>
</organism>
<dbReference type="InterPro" id="IPR013783">
    <property type="entry name" value="Ig-like_fold"/>
</dbReference>
<evidence type="ECO:0000313" key="3">
    <source>
        <dbReference type="EMBL" id="HFK20576.1"/>
    </source>
</evidence>